<evidence type="ECO:0000313" key="1">
    <source>
        <dbReference type="EMBL" id="VDP77507.1"/>
    </source>
</evidence>
<gene>
    <name evidence="1" type="ORF">SMTD_LOCUS18589</name>
</gene>
<organism evidence="1 2">
    <name type="scientific">Schistosoma mattheei</name>
    <dbReference type="NCBI Taxonomy" id="31246"/>
    <lineage>
        <taxon>Eukaryota</taxon>
        <taxon>Metazoa</taxon>
        <taxon>Spiralia</taxon>
        <taxon>Lophotrochozoa</taxon>
        <taxon>Platyhelminthes</taxon>
        <taxon>Trematoda</taxon>
        <taxon>Digenea</taxon>
        <taxon>Strigeidida</taxon>
        <taxon>Schistosomatoidea</taxon>
        <taxon>Schistosomatidae</taxon>
        <taxon>Schistosoma</taxon>
    </lineage>
</organism>
<proteinExistence type="predicted"/>
<dbReference type="AlphaFoldDB" id="A0A3P8FME7"/>
<protein>
    <submittedName>
        <fullName evidence="1">Uncharacterized protein</fullName>
    </submittedName>
</protein>
<keyword evidence="2" id="KW-1185">Reference proteome</keyword>
<name>A0A3P8FME7_9TREM</name>
<evidence type="ECO:0000313" key="2">
    <source>
        <dbReference type="Proteomes" id="UP000269396"/>
    </source>
</evidence>
<reference evidence="1 2" key="1">
    <citation type="submission" date="2018-11" db="EMBL/GenBank/DDBJ databases">
        <authorList>
            <consortium name="Pathogen Informatics"/>
        </authorList>
    </citation>
    <scope>NUCLEOTIDE SEQUENCE [LARGE SCALE GENOMIC DNA]</scope>
    <source>
        <strain>Denwood</strain>
        <strain evidence="2">Zambia</strain>
    </source>
</reference>
<dbReference type="Proteomes" id="UP000269396">
    <property type="component" value="Unassembled WGS sequence"/>
</dbReference>
<sequence>MRCAALRCLRYYVHNSVDVELLLECRLDLLIARCMDLSYYPTKFILSNGLSGNSSATSRANNNPRTKFLVTSNPISSTCYSSSYQLSEESSNHQLISDHYQSSGVLLKGTNATRFSRPRFSDTDHPIKSTITTRNSSPPFLSSIGERQIVLHLIYYLTQLTPRLIPPSIIHAVAAPCLEVHRYLIANSNESSNKGDAHAASGVGVPAVVSRHILQNHPCRIGDFGEAKVKINDFNDLELDTTIRGCLLILAELGERFDLSVYTF</sequence>
<accession>A0A3P8FME7</accession>
<dbReference type="EMBL" id="UZAL01040771">
    <property type="protein sequence ID" value="VDP77507.1"/>
    <property type="molecule type" value="Genomic_DNA"/>
</dbReference>